<keyword evidence="2 5" id="KW-0732">Signal</keyword>
<accession>A0A3R7E2U9</accession>
<dbReference type="AlphaFoldDB" id="A0A3R7E2U9"/>
<gene>
    <name evidence="6" type="ORF">BCY88_38365</name>
</gene>
<dbReference type="InterPro" id="IPR043147">
    <property type="entry name" value="Penicillin_amidase_A-knob"/>
</dbReference>
<dbReference type="GO" id="GO:0017000">
    <property type="term" value="P:antibiotic biosynthetic process"/>
    <property type="evidence" value="ECO:0007669"/>
    <property type="project" value="InterPro"/>
</dbReference>
<dbReference type="PANTHER" id="PTHR34218:SF3">
    <property type="entry name" value="ACYL-HOMOSERINE LACTONE ACYLASE PVDQ"/>
    <property type="match status" value="1"/>
</dbReference>
<organism evidence="6 7">
    <name type="scientific">Paraburkholderia fungorum</name>
    <dbReference type="NCBI Taxonomy" id="134537"/>
    <lineage>
        <taxon>Bacteria</taxon>
        <taxon>Pseudomonadati</taxon>
        <taxon>Pseudomonadota</taxon>
        <taxon>Betaproteobacteria</taxon>
        <taxon>Burkholderiales</taxon>
        <taxon>Burkholderiaceae</taxon>
        <taxon>Paraburkholderia</taxon>
    </lineage>
</organism>
<feature type="chain" id="PRO_5018702799" description="Acylase" evidence="5">
    <location>
        <begin position="20"/>
        <end position="887"/>
    </location>
</feature>
<comment type="similarity">
    <text evidence="1">Belongs to the peptidase S45 family.</text>
</comment>
<dbReference type="PROSITE" id="PS51257">
    <property type="entry name" value="PROKAR_LIPOPROTEIN"/>
    <property type="match status" value="1"/>
</dbReference>
<dbReference type="InterPro" id="IPR023343">
    <property type="entry name" value="Penicillin_amidase_dom1"/>
</dbReference>
<evidence type="ECO:0000313" key="6">
    <source>
        <dbReference type="EMBL" id="RKF34414.1"/>
    </source>
</evidence>
<dbReference type="Proteomes" id="UP000283709">
    <property type="component" value="Unassembled WGS sequence"/>
</dbReference>
<keyword evidence="3" id="KW-0378">Hydrolase</keyword>
<proteinExistence type="inferred from homology"/>
<dbReference type="OrthoDB" id="9760084at2"/>
<evidence type="ECO:0000256" key="1">
    <source>
        <dbReference type="ARBA" id="ARBA00006586"/>
    </source>
</evidence>
<evidence type="ECO:0000313" key="7">
    <source>
        <dbReference type="Proteomes" id="UP000283709"/>
    </source>
</evidence>
<dbReference type="Gene3D" id="3.60.20.10">
    <property type="entry name" value="Glutamine Phosphoribosylpyrophosphate, subunit 1, domain 1"/>
    <property type="match status" value="1"/>
</dbReference>
<evidence type="ECO:0000256" key="3">
    <source>
        <dbReference type="ARBA" id="ARBA00022801"/>
    </source>
</evidence>
<comment type="caution">
    <text evidence="6">The sequence shown here is derived from an EMBL/GenBank/DDBJ whole genome shotgun (WGS) entry which is preliminary data.</text>
</comment>
<dbReference type="SUPFAM" id="SSF56235">
    <property type="entry name" value="N-terminal nucleophile aminohydrolases (Ntn hydrolases)"/>
    <property type="match status" value="1"/>
</dbReference>
<dbReference type="RefSeq" id="WP_120348445.1">
    <property type="nucleotide sequence ID" value="NZ_MCAS01000053.1"/>
</dbReference>
<evidence type="ECO:0000256" key="2">
    <source>
        <dbReference type="ARBA" id="ARBA00022729"/>
    </source>
</evidence>
<protein>
    <recommendedName>
        <fullName evidence="8">Acylase</fullName>
    </recommendedName>
</protein>
<evidence type="ECO:0000256" key="5">
    <source>
        <dbReference type="SAM" id="SignalP"/>
    </source>
</evidence>
<name>A0A3R7E2U9_9BURK</name>
<dbReference type="Pfam" id="PF01804">
    <property type="entry name" value="Penicil_amidase"/>
    <property type="match status" value="1"/>
</dbReference>
<dbReference type="Gene3D" id="2.30.120.10">
    <property type="match status" value="1"/>
</dbReference>
<dbReference type="PANTHER" id="PTHR34218">
    <property type="entry name" value="PEPTIDASE S45 PENICILLIN AMIDASE"/>
    <property type="match status" value="1"/>
</dbReference>
<evidence type="ECO:0008006" key="8">
    <source>
        <dbReference type="Google" id="ProtNLM"/>
    </source>
</evidence>
<dbReference type="InterPro" id="IPR043146">
    <property type="entry name" value="Penicillin_amidase_N_B-knob"/>
</dbReference>
<dbReference type="Gene3D" id="1.10.439.10">
    <property type="entry name" value="Penicillin Amidohydrolase, domain 1"/>
    <property type="match status" value="1"/>
</dbReference>
<sequence>MQKLKTVLAIGAGALAALIGVGCTTGGASGDNGGVANAAGSSARPEHVQVQIRRMADGVPHIEAADWTSLGYGVGFAQASDNLCTMADAFVTYRGERSRYFGADAHLPLHSTYGQPKNIDADFFFRLIDTNEVVETYRQAQPPQIRQLVRGFAAGYNRIVQSVRDGSAPARQYQACRGQAWLTDITEADIYRRLYAANLAGGYAQFVTAIATAAPPAGNAQTSSSDQRRSTSGIQTASLDAAARALSRQYFQAGGHVGLGSNGIAFGGDATPDGQPLLFGNPHWFWRGPDRFYQQQLTIPGQLNVSGAGFLGVPLVMIGFNDSVAWTHTVSSARRFGVFQLSLQPGKPTTYLFDGKPEPMTAVPLTIDVLDPNGQLVKRTRTLYRTRFGPLVNLGAMSPAFAWNGQQAFAIRDINADNFRVFRNFLEWDQARSLDDFIAIQRRLAAVPWVNTLAIGRGDRRAWYADIGAVPNVPDELAAQCAPKLAPAFARGAPGVPLLDGSRSSCNWRTDAGSAQPGAFAASSMPSLLRTDYVANMNNSYWLTNPAQPLTGYPRIFGGAPEAPGLRARLGHLMIAQRMAGSDGLPGRGATSATVRSLSLNSRVLSAELFKAALLAQVCVEDSAHRIEVNVPNDAAGAATGANAASAANAANAASAPGVEAPRKVDIGVACRVLRAWDNTGATQSRGAPLWGAFWSRAEKIGDAKLYATQFDPADPLNTPRGLQTDPARLGAALGAAVLDLQKQGVATDASTGELLSVTENGRRIPLYGGCSETGYFTAACVFGANRAKPSVDATDLAGNSYMQTVGFGQPDAQGGPLAYTMMADAQSDDPGSPYFSAGTQRYASKDWLRMPLATGIASGAAADADRNDTIRLEATINGGAVAGVPR</sequence>
<dbReference type="EMBL" id="MCAS01000053">
    <property type="protein sequence ID" value="RKF34414.1"/>
    <property type="molecule type" value="Genomic_DNA"/>
</dbReference>
<dbReference type="InterPro" id="IPR002692">
    <property type="entry name" value="S45"/>
</dbReference>
<reference evidence="6 7" key="1">
    <citation type="submission" date="2016-07" db="EMBL/GenBank/DDBJ databases">
        <title>Genome analysis of Burkholderia fungorum ES3-20.</title>
        <authorList>
            <person name="Xu D."/>
            <person name="Yao R."/>
            <person name="Zheng S."/>
        </authorList>
    </citation>
    <scope>NUCLEOTIDE SEQUENCE [LARGE SCALE GENOMIC DNA]</scope>
    <source>
        <strain evidence="6 7">ES3-20</strain>
    </source>
</reference>
<dbReference type="Gene3D" id="1.10.1400.10">
    <property type="match status" value="1"/>
</dbReference>
<keyword evidence="4" id="KW-0865">Zymogen</keyword>
<evidence type="ECO:0000256" key="4">
    <source>
        <dbReference type="ARBA" id="ARBA00023145"/>
    </source>
</evidence>
<dbReference type="InterPro" id="IPR029055">
    <property type="entry name" value="Ntn_hydrolases_N"/>
</dbReference>
<dbReference type="GO" id="GO:0016811">
    <property type="term" value="F:hydrolase activity, acting on carbon-nitrogen (but not peptide) bonds, in linear amides"/>
    <property type="evidence" value="ECO:0007669"/>
    <property type="project" value="InterPro"/>
</dbReference>
<feature type="signal peptide" evidence="5">
    <location>
        <begin position="1"/>
        <end position="19"/>
    </location>
</feature>